<dbReference type="GO" id="GO:1990904">
    <property type="term" value="C:ribonucleoprotein complex"/>
    <property type="evidence" value="ECO:0007669"/>
    <property type="project" value="UniProtKB-KW"/>
</dbReference>
<name>A0A6A7CBC9_9PEZI</name>
<dbReference type="SUPFAM" id="SSF56047">
    <property type="entry name" value="Ribosomal protein S8"/>
    <property type="match status" value="2"/>
</dbReference>
<dbReference type="GO" id="GO:0005840">
    <property type="term" value="C:ribosome"/>
    <property type="evidence" value="ECO:0007669"/>
    <property type="project" value="UniProtKB-KW"/>
</dbReference>
<reference evidence="4" key="1">
    <citation type="journal article" date="2020" name="Stud. Mycol.">
        <title>101 Dothideomycetes genomes: a test case for predicting lifestyles and emergence of pathogens.</title>
        <authorList>
            <person name="Haridas S."/>
            <person name="Albert R."/>
            <person name="Binder M."/>
            <person name="Bloem J."/>
            <person name="Labutti K."/>
            <person name="Salamov A."/>
            <person name="Andreopoulos B."/>
            <person name="Baker S."/>
            <person name="Barry K."/>
            <person name="Bills G."/>
            <person name="Bluhm B."/>
            <person name="Cannon C."/>
            <person name="Castanera R."/>
            <person name="Culley D."/>
            <person name="Daum C."/>
            <person name="Ezra D."/>
            <person name="Gonzalez J."/>
            <person name="Henrissat B."/>
            <person name="Kuo A."/>
            <person name="Liang C."/>
            <person name="Lipzen A."/>
            <person name="Lutzoni F."/>
            <person name="Magnuson J."/>
            <person name="Mondo S."/>
            <person name="Nolan M."/>
            <person name="Ohm R."/>
            <person name="Pangilinan J."/>
            <person name="Park H.-J."/>
            <person name="Ramirez L."/>
            <person name="Alfaro M."/>
            <person name="Sun H."/>
            <person name="Tritt A."/>
            <person name="Yoshinaga Y."/>
            <person name="Zwiers L.-H."/>
            <person name="Turgeon B."/>
            <person name="Goodwin S."/>
            <person name="Spatafora J."/>
            <person name="Crous P."/>
            <person name="Grigoriev I."/>
        </authorList>
    </citation>
    <scope>NUCLEOTIDE SEQUENCE</scope>
    <source>
        <strain evidence="4">CBS 480.64</strain>
    </source>
</reference>
<protein>
    <recommendedName>
        <fullName evidence="6">Ribosomal protein S8</fullName>
    </recommendedName>
</protein>
<evidence type="ECO:0000313" key="4">
    <source>
        <dbReference type="EMBL" id="KAF2864507.1"/>
    </source>
</evidence>
<keyword evidence="2" id="KW-0689">Ribosomal protein</keyword>
<organism evidence="4 5">
    <name type="scientific">Piedraia hortae CBS 480.64</name>
    <dbReference type="NCBI Taxonomy" id="1314780"/>
    <lineage>
        <taxon>Eukaryota</taxon>
        <taxon>Fungi</taxon>
        <taxon>Dikarya</taxon>
        <taxon>Ascomycota</taxon>
        <taxon>Pezizomycotina</taxon>
        <taxon>Dothideomycetes</taxon>
        <taxon>Dothideomycetidae</taxon>
        <taxon>Capnodiales</taxon>
        <taxon>Piedraiaceae</taxon>
        <taxon>Piedraia</taxon>
    </lineage>
</organism>
<dbReference type="GO" id="GO:0003735">
    <property type="term" value="F:structural constituent of ribosome"/>
    <property type="evidence" value="ECO:0007669"/>
    <property type="project" value="InterPro"/>
</dbReference>
<dbReference type="GO" id="GO:0006412">
    <property type="term" value="P:translation"/>
    <property type="evidence" value="ECO:0007669"/>
    <property type="project" value="InterPro"/>
</dbReference>
<dbReference type="EMBL" id="MU005957">
    <property type="protein sequence ID" value="KAF2864507.1"/>
    <property type="molecule type" value="Genomic_DNA"/>
</dbReference>
<evidence type="ECO:0000256" key="1">
    <source>
        <dbReference type="ARBA" id="ARBA00006471"/>
    </source>
</evidence>
<proteinExistence type="inferred from homology"/>
<dbReference type="InterPro" id="IPR035987">
    <property type="entry name" value="Ribosomal_uS8_sf"/>
</dbReference>
<evidence type="ECO:0000313" key="5">
    <source>
        <dbReference type="Proteomes" id="UP000799421"/>
    </source>
</evidence>
<gene>
    <name evidence="4" type="ORF">K470DRAFT_4945</name>
</gene>
<dbReference type="AlphaFoldDB" id="A0A6A7CBC9"/>
<dbReference type="Gene3D" id="3.30.1490.10">
    <property type="match status" value="1"/>
</dbReference>
<dbReference type="Proteomes" id="UP000799421">
    <property type="component" value="Unassembled WGS sequence"/>
</dbReference>
<keyword evidence="5" id="KW-1185">Reference proteome</keyword>
<evidence type="ECO:0008006" key="6">
    <source>
        <dbReference type="Google" id="ProtNLM"/>
    </source>
</evidence>
<sequence>MVLVNLGHVCSHLQNASLARLGLTSVPYTKLHLSFSLLLLKQGFLSQVKLAGPSPPASCFPNALPDNRLVTSAPHRDQSPWSGEAALADLLAGKTVEELRTAGFDDDAIAFAERARTLSAEQLANDGWDKVASDFIIQHRDKSQEQLTSAGLDDEACKIALEGTKRLRRIEEMLRSQPLSDSYDRESLTHEDWRRLFRSALQKEGFDQQTLQYFAGPKQFATASRLEQEGTTISAMGLDITGQPVSPLPAQFRDRLAQEEEGVITQANRASRRLWLGLKYWEGRPVISKARLVSKPSKRIWLTSQELGAVVRGDHVGHVKGMGQVGEIMAISTDRGLLEARECVERKIGGQAMCRVW</sequence>
<accession>A0A6A7CBC9</accession>
<comment type="similarity">
    <text evidence="1">Belongs to the universal ribosomal protein uS8 family.</text>
</comment>
<evidence type="ECO:0000256" key="2">
    <source>
        <dbReference type="ARBA" id="ARBA00022980"/>
    </source>
</evidence>
<keyword evidence="3" id="KW-0687">Ribonucleoprotein</keyword>
<dbReference type="InterPro" id="IPR000630">
    <property type="entry name" value="Ribosomal_uS8"/>
</dbReference>
<evidence type="ECO:0000256" key="3">
    <source>
        <dbReference type="ARBA" id="ARBA00023274"/>
    </source>
</evidence>
<dbReference type="OrthoDB" id="10264728at2759"/>
<dbReference type="FunFam" id="3.30.1490.10:FF:000005">
    <property type="entry name" value="Mitochondrial 40S ribosomal protein S8"/>
    <property type="match status" value="1"/>
</dbReference>
<dbReference type="Pfam" id="PF00410">
    <property type="entry name" value="Ribosomal_S8"/>
    <property type="match status" value="1"/>
</dbReference>